<comment type="similarity">
    <text evidence="4">Belongs to the HypA/HybF family.</text>
</comment>
<evidence type="ECO:0000256" key="4">
    <source>
        <dbReference type="HAMAP-Rule" id="MF_00213"/>
    </source>
</evidence>
<dbReference type="Proteomes" id="UP000321353">
    <property type="component" value="Chromosome"/>
</dbReference>
<protein>
    <recommendedName>
        <fullName evidence="4">Hydrogenase maturation factor HypA</fullName>
    </recommendedName>
</protein>
<name>A0A5B9M8I7_9BACT</name>
<evidence type="ECO:0000256" key="1">
    <source>
        <dbReference type="ARBA" id="ARBA00022596"/>
    </source>
</evidence>
<dbReference type="KEGG" id="smam:Mal15_15120"/>
<keyword evidence="1 4" id="KW-0533">Nickel</keyword>
<dbReference type="AlphaFoldDB" id="A0A5B9M8I7"/>
<evidence type="ECO:0000313" key="6">
    <source>
        <dbReference type="Proteomes" id="UP000321353"/>
    </source>
</evidence>
<dbReference type="Pfam" id="PF01155">
    <property type="entry name" value="HypA"/>
    <property type="match status" value="1"/>
</dbReference>
<gene>
    <name evidence="4 5" type="primary">hypA</name>
    <name evidence="5" type="ORF">Mal15_15120</name>
</gene>
<feature type="binding site" evidence="4">
    <location>
        <position position="73"/>
    </location>
    <ligand>
        <name>Zn(2+)</name>
        <dbReference type="ChEBI" id="CHEBI:29105"/>
    </ligand>
</feature>
<accession>A0A5B9M8I7</accession>
<feature type="binding site" evidence="4">
    <location>
        <position position="90"/>
    </location>
    <ligand>
        <name>Zn(2+)</name>
        <dbReference type="ChEBI" id="CHEBI:29105"/>
    </ligand>
</feature>
<dbReference type="InterPro" id="IPR000688">
    <property type="entry name" value="HypA/HybF"/>
</dbReference>
<evidence type="ECO:0000313" key="5">
    <source>
        <dbReference type="EMBL" id="QEF97472.1"/>
    </source>
</evidence>
<keyword evidence="6" id="KW-1185">Reference proteome</keyword>
<dbReference type="RefSeq" id="WP_147867144.1">
    <property type="nucleotide sequence ID" value="NZ_CP036264.1"/>
</dbReference>
<feature type="binding site" evidence="4">
    <location>
        <position position="2"/>
    </location>
    <ligand>
        <name>Ni(2+)</name>
        <dbReference type="ChEBI" id="CHEBI:49786"/>
    </ligand>
</feature>
<keyword evidence="2 4" id="KW-0479">Metal-binding</keyword>
<dbReference type="PIRSF" id="PIRSF004761">
    <property type="entry name" value="Hydrgn_mat_HypA"/>
    <property type="match status" value="1"/>
</dbReference>
<dbReference type="Gene3D" id="3.30.2320.80">
    <property type="match status" value="1"/>
</dbReference>
<dbReference type="PANTHER" id="PTHR34535">
    <property type="entry name" value="HYDROGENASE MATURATION FACTOR HYPA"/>
    <property type="match status" value="1"/>
</dbReference>
<reference evidence="5 6" key="1">
    <citation type="submission" date="2019-02" db="EMBL/GenBank/DDBJ databases">
        <title>Planctomycetal bacteria perform biofilm scaping via a novel small molecule.</title>
        <authorList>
            <person name="Jeske O."/>
            <person name="Boedeker C."/>
            <person name="Wiegand S."/>
            <person name="Breitling P."/>
            <person name="Kallscheuer N."/>
            <person name="Jogler M."/>
            <person name="Rohde M."/>
            <person name="Petersen J."/>
            <person name="Medema M.H."/>
            <person name="Surup F."/>
            <person name="Jogler C."/>
        </authorList>
    </citation>
    <scope>NUCLEOTIDE SEQUENCE [LARGE SCALE GENOMIC DNA]</scope>
    <source>
        <strain evidence="5 6">Mal15</strain>
    </source>
</reference>
<evidence type="ECO:0000256" key="3">
    <source>
        <dbReference type="ARBA" id="ARBA00022833"/>
    </source>
</evidence>
<evidence type="ECO:0000256" key="2">
    <source>
        <dbReference type="ARBA" id="ARBA00022723"/>
    </source>
</evidence>
<dbReference type="EMBL" id="CP036264">
    <property type="protein sequence ID" value="QEF97472.1"/>
    <property type="molecule type" value="Genomic_DNA"/>
</dbReference>
<dbReference type="HAMAP" id="MF_00213">
    <property type="entry name" value="HypA_HybF"/>
    <property type="match status" value="1"/>
</dbReference>
<feature type="binding site" evidence="4">
    <location>
        <position position="76"/>
    </location>
    <ligand>
        <name>Zn(2+)</name>
        <dbReference type="ChEBI" id="CHEBI:29105"/>
    </ligand>
</feature>
<dbReference type="GO" id="GO:0016151">
    <property type="term" value="F:nickel cation binding"/>
    <property type="evidence" value="ECO:0007669"/>
    <property type="project" value="UniProtKB-UniRule"/>
</dbReference>
<comment type="function">
    <text evidence="4">Involved in the maturation of [NiFe] hydrogenases. Required for nickel insertion into the metal center of the hydrogenase.</text>
</comment>
<feature type="binding site" evidence="4">
    <location>
        <position position="93"/>
    </location>
    <ligand>
        <name>Zn(2+)</name>
        <dbReference type="ChEBI" id="CHEBI:29105"/>
    </ligand>
</feature>
<sequence length="120" mass="12985">MHELSIALNLLDVAAEEAERRNIKSVEAVHIKLGPLSGVVKSALISAYDLAREHSPFPDSRLVVEDVPIVIYCEPCAAEQPAASIQQLVCPVCHTPSGKIVMGREMELTALEIADSEIEP</sequence>
<dbReference type="GO" id="GO:0008270">
    <property type="term" value="F:zinc ion binding"/>
    <property type="evidence" value="ECO:0007669"/>
    <property type="project" value="UniProtKB-UniRule"/>
</dbReference>
<keyword evidence="3 4" id="KW-0862">Zinc</keyword>
<dbReference type="GO" id="GO:0051604">
    <property type="term" value="P:protein maturation"/>
    <property type="evidence" value="ECO:0007669"/>
    <property type="project" value="InterPro"/>
</dbReference>
<organism evidence="5 6">
    <name type="scientific">Stieleria maiorica</name>
    <dbReference type="NCBI Taxonomy" id="2795974"/>
    <lineage>
        <taxon>Bacteria</taxon>
        <taxon>Pseudomonadati</taxon>
        <taxon>Planctomycetota</taxon>
        <taxon>Planctomycetia</taxon>
        <taxon>Pirellulales</taxon>
        <taxon>Pirellulaceae</taxon>
        <taxon>Stieleria</taxon>
    </lineage>
</organism>
<proteinExistence type="inferred from homology"/>
<dbReference type="PANTHER" id="PTHR34535:SF3">
    <property type="entry name" value="HYDROGENASE MATURATION FACTOR HYPA"/>
    <property type="match status" value="1"/>
</dbReference>